<sequence length="99" mass="10916">YIPQVFYGHLDNIATCIIPDTPFWEDDLHGKLQILAFITPCQTEGQDAAKGAVEYKQVTARVVLDPQTILAAVGHVHTRDQYGINDHSSTSSSTTFVDI</sequence>
<dbReference type="AlphaFoldDB" id="A0A6A4GPC0"/>
<name>A0A6A4GPC0_9AGAR</name>
<protein>
    <submittedName>
        <fullName evidence="1">Uncharacterized protein</fullName>
    </submittedName>
</protein>
<evidence type="ECO:0000313" key="1">
    <source>
        <dbReference type="EMBL" id="KAE9387087.1"/>
    </source>
</evidence>
<dbReference type="EMBL" id="ML769825">
    <property type="protein sequence ID" value="KAE9387087.1"/>
    <property type="molecule type" value="Genomic_DNA"/>
</dbReference>
<keyword evidence="2" id="KW-1185">Reference proteome</keyword>
<dbReference type="OrthoDB" id="3242924at2759"/>
<organism evidence="1 2">
    <name type="scientific">Gymnopus androsaceus JB14</name>
    <dbReference type="NCBI Taxonomy" id="1447944"/>
    <lineage>
        <taxon>Eukaryota</taxon>
        <taxon>Fungi</taxon>
        <taxon>Dikarya</taxon>
        <taxon>Basidiomycota</taxon>
        <taxon>Agaricomycotina</taxon>
        <taxon>Agaricomycetes</taxon>
        <taxon>Agaricomycetidae</taxon>
        <taxon>Agaricales</taxon>
        <taxon>Marasmiineae</taxon>
        <taxon>Omphalotaceae</taxon>
        <taxon>Gymnopus</taxon>
    </lineage>
</organism>
<accession>A0A6A4GPC0</accession>
<proteinExistence type="predicted"/>
<feature type="non-terminal residue" evidence="1">
    <location>
        <position position="1"/>
    </location>
</feature>
<dbReference type="Proteomes" id="UP000799118">
    <property type="component" value="Unassembled WGS sequence"/>
</dbReference>
<gene>
    <name evidence="1" type="ORF">BT96DRAFT_838179</name>
</gene>
<evidence type="ECO:0000313" key="2">
    <source>
        <dbReference type="Proteomes" id="UP000799118"/>
    </source>
</evidence>
<reference evidence="1" key="1">
    <citation type="journal article" date="2019" name="Environ. Microbiol.">
        <title>Fungal ecological strategies reflected in gene transcription - a case study of two litter decomposers.</title>
        <authorList>
            <person name="Barbi F."/>
            <person name="Kohler A."/>
            <person name="Barry K."/>
            <person name="Baskaran P."/>
            <person name="Daum C."/>
            <person name="Fauchery L."/>
            <person name="Ihrmark K."/>
            <person name="Kuo A."/>
            <person name="LaButti K."/>
            <person name="Lipzen A."/>
            <person name="Morin E."/>
            <person name="Grigoriev I.V."/>
            <person name="Henrissat B."/>
            <person name="Lindahl B."/>
            <person name="Martin F."/>
        </authorList>
    </citation>
    <scope>NUCLEOTIDE SEQUENCE</scope>
    <source>
        <strain evidence="1">JB14</strain>
    </source>
</reference>